<keyword evidence="7" id="KW-1185">Reference proteome</keyword>
<dbReference type="InterPro" id="IPR036390">
    <property type="entry name" value="WH_DNA-bd_sf"/>
</dbReference>
<dbReference type="FunFam" id="1.10.10.10:FF:000001">
    <property type="entry name" value="LysR family transcriptional regulator"/>
    <property type="match status" value="1"/>
</dbReference>
<evidence type="ECO:0000256" key="3">
    <source>
        <dbReference type="ARBA" id="ARBA00023125"/>
    </source>
</evidence>
<sequence length="298" mass="34089">MLDFRLKVFHTVARRLNFTRAARELYISQPAVTKHIKALEEEYSTRLFDRNGTKIQLTYAGKLFLQHTERLFEIHRKLEMSLHALSGKHTGKLRIGASTTIASYILPRVLPAFLKKYPDMEIELRSGNTEQVEQLLQDKAVDLGITEGFSKLPAFRYTSFLRDEIVLTTGAGHPLTKEETINPEVLKTLPLLLREPGSGTLEVVEHALRGIRINPADLRVSMQLSSSESIREYLLHSDSFAFLSVYTILHELRNGSLSIIDVNGLEIERYFYFMQLQGQADPLSGLFMDFALHHNYRL</sequence>
<dbReference type="PROSITE" id="PS50931">
    <property type="entry name" value="HTH_LYSR"/>
    <property type="match status" value="1"/>
</dbReference>
<gene>
    <name evidence="6" type="ORF">SAMN02927921_02451</name>
</gene>
<organism evidence="6 7">
    <name type="scientific">Sinomicrobium oceani</name>
    <dbReference type="NCBI Taxonomy" id="1150368"/>
    <lineage>
        <taxon>Bacteria</taxon>
        <taxon>Pseudomonadati</taxon>
        <taxon>Bacteroidota</taxon>
        <taxon>Flavobacteriia</taxon>
        <taxon>Flavobacteriales</taxon>
        <taxon>Flavobacteriaceae</taxon>
        <taxon>Sinomicrobium</taxon>
    </lineage>
</organism>
<dbReference type="SUPFAM" id="SSF46785">
    <property type="entry name" value="Winged helix' DNA-binding domain"/>
    <property type="match status" value="1"/>
</dbReference>
<dbReference type="EMBL" id="FPJE01000012">
    <property type="protein sequence ID" value="SFW57473.1"/>
    <property type="molecule type" value="Genomic_DNA"/>
</dbReference>
<dbReference type="InterPro" id="IPR000847">
    <property type="entry name" value="LysR_HTH_N"/>
</dbReference>
<reference evidence="6 7" key="1">
    <citation type="submission" date="2016-11" db="EMBL/GenBank/DDBJ databases">
        <authorList>
            <person name="Jaros S."/>
            <person name="Januszkiewicz K."/>
            <person name="Wedrychowicz H."/>
        </authorList>
    </citation>
    <scope>NUCLEOTIDE SEQUENCE [LARGE SCALE GENOMIC DNA]</scope>
    <source>
        <strain evidence="6 7">CGMCC 1.12145</strain>
    </source>
</reference>
<dbReference type="InterPro" id="IPR005119">
    <property type="entry name" value="LysR_subst-bd"/>
</dbReference>
<keyword evidence="4" id="KW-0804">Transcription</keyword>
<dbReference type="PANTHER" id="PTHR30126:SF39">
    <property type="entry name" value="HTH-TYPE TRANSCRIPTIONAL REGULATOR CYSL"/>
    <property type="match status" value="1"/>
</dbReference>
<dbReference type="Pfam" id="PF00126">
    <property type="entry name" value="HTH_1"/>
    <property type="match status" value="1"/>
</dbReference>
<evidence type="ECO:0000259" key="5">
    <source>
        <dbReference type="PROSITE" id="PS50931"/>
    </source>
</evidence>
<dbReference type="AlphaFoldDB" id="A0A1K1QCP3"/>
<evidence type="ECO:0000256" key="2">
    <source>
        <dbReference type="ARBA" id="ARBA00023015"/>
    </source>
</evidence>
<accession>A0A1K1QCP3</accession>
<dbReference type="GO" id="GO:0003700">
    <property type="term" value="F:DNA-binding transcription factor activity"/>
    <property type="evidence" value="ECO:0007669"/>
    <property type="project" value="InterPro"/>
</dbReference>
<evidence type="ECO:0000313" key="6">
    <source>
        <dbReference type="EMBL" id="SFW57473.1"/>
    </source>
</evidence>
<dbReference type="PANTHER" id="PTHR30126">
    <property type="entry name" value="HTH-TYPE TRANSCRIPTIONAL REGULATOR"/>
    <property type="match status" value="1"/>
</dbReference>
<dbReference type="RefSeq" id="WP_072317661.1">
    <property type="nucleotide sequence ID" value="NZ_FPJE01000012.1"/>
</dbReference>
<dbReference type="OrthoDB" id="9785745at2"/>
<evidence type="ECO:0000256" key="4">
    <source>
        <dbReference type="ARBA" id="ARBA00023163"/>
    </source>
</evidence>
<keyword evidence="2" id="KW-0805">Transcription regulation</keyword>
<evidence type="ECO:0000256" key="1">
    <source>
        <dbReference type="ARBA" id="ARBA00009437"/>
    </source>
</evidence>
<dbReference type="SUPFAM" id="SSF53850">
    <property type="entry name" value="Periplasmic binding protein-like II"/>
    <property type="match status" value="1"/>
</dbReference>
<dbReference type="Gene3D" id="3.40.190.290">
    <property type="match status" value="1"/>
</dbReference>
<dbReference type="PRINTS" id="PR00039">
    <property type="entry name" value="HTHLYSR"/>
</dbReference>
<dbReference type="STRING" id="1150368.SAMN02927921_02451"/>
<dbReference type="Gene3D" id="1.10.10.10">
    <property type="entry name" value="Winged helix-like DNA-binding domain superfamily/Winged helix DNA-binding domain"/>
    <property type="match status" value="1"/>
</dbReference>
<feature type="domain" description="HTH lysR-type" evidence="5">
    <location>
        <begin position="1"/>
        <end position="58"/>
    </location>
</feature>
<proteinExistence type="inferred from homology"/>
<evidence type="ECO:0000313" key="7">
    <source>
        <dbReference type="Proteomes" id="UP000182248"/>
    </source>
</evidence>
<dbReference type="Pfam" id="PF03466">
    <property type="entry name" value="LysR_substrate"/>
    <property type="match status" value="1"/>
</dbReference>
<comment type="similarity">
    <text evidence="1">Belongs to the LysR transcriptional regulatory family.</text>
</comment>
<dbReference type="GO" id="GO:0000976">
    <property type="term" value="F:transcription cis-regulatory region binding"/>
    <property type="evidence" value="ECO:0007669"/>
    <property type="project" value="TreeGrafter"/>
</dbReference>
<name>A0A1K1QCP3_9FLAO</name>
<dbReference type="Proteomes" id="UP000182248">
    <property type="component" value="Unassembled WGS sequence"/>
</dbReference>
<dbReference type="InterPro" id="IPR036388">
    <property type="entry name" value="WH-like_DNA-bd_sf"/>
</dbReference>
<protein>
    <submittedName>
        <fullName evidence="6">DNA-binding transcriptional regulator, LysR family</fullName>
    </submittedName>
</protein>
<keyword evidence="3 6" id="KW-0238">DNA-binding</keyword>